<organism evidence="2 3">
    <name type="scientific">Prorocentrum cordatum</name>
    <dbReference type="NCBI Taxonomy" id="2364126"/>
    <lineage>
        <taxon>Eukaryota</taxon>
        <taxon>Sar</taxon>
        <taxon>Alveolata</taxon>
        <taxon>Dinophyceae</taxon>
        <taxon>Prorocentrales</taxon>
        <taxon>Prorocentraceae</taxon>
        <taxon>Prorocentrum</taxon>
    </lineage>
</organism>
<feature type="region of interest" description="Disordered" evidence="1">
    <location>
        <begin position="1365"/>
        <end position="1384"/>
    </location>
</feature>
<feature type="non-terminal residue" evidence="2">
    <location>
        <position position="1990"/>
    </location>
</feature>
<feature type="compositionally biased region" description="Basic and acidic residues" evidence="1">
    <location>
        <begin position="885"/>
        <end position="895"/>
    </location>
</feature>
<keyword evidence="3" id="KW-1185">Reference proteome</keyword>
<evidence type="ECO:0000313" key="3">
    <source>
        <dbReference type="Proteomes" id="UP001189429"/>
    </source>
</evidence>
<feature type="region of interest" description="Disordered" evidence="1">
    <location>
        <begin position="1330"/>
        <end position="1354"/>
    </location>
</feature>
<protein>
    <recommendedName>
        <fullName evidence="4">Copia protein</fullName>
    </recommendedName>
</protein>
<dbReference type="EMBL" id="CAUYUJ010000932">
    <property type="protein sequence ID" value="CAK0793274.1"/>
    <property type="molecule type" value="Genomic_DNA"/>
</dbReference>
<accession>A0ABN9PJT4</accession>
<reference evidence="2" key="1">
    <citation type="submission" date="2023-10" db="EMBL/GenBank/DDBJ databases">
        <authorList>
            <person name="Chen Y."/>
            <person name="Shah S."/>
            <person name="Dougan E. K."/>
            <person name="Thang M."/>
            <person name="Chan C."/>
        </authorList>
    </citation>
    <scope>NUCLEOTIDE SEQUENCE [LARGE SCALE GENOMIC DNA]</scope>
</reference>
<evidence type="ECO:0000313" key="2">
    <source>
        <dbReference type="EMBL" id="CAK0793274.1"/>
    </source>
</evidence>
<comment type="caution">
    <text evidence="2">The sequence shown here is derived from an EMBL/GenBank/DDBJ whole genome shotgun (WGS) entry which is preliminary data.</text>
</comment>
<feature type="region of interest" description="Disordered" evidence="1">
    <location>
        <begin position="870"/>
        <end position="934"/>
    </location>
</feature>
<feature type="compositionally biased region" description="Basic and acidic residues" evidence="1">
    <location>
        <begin position="1373"/>
        <end position="1384"/>
    </location>
</feature>
<name>A0ABN9PJT4_9DINO</name>
<gene>
    <name evidence="2" type="ORF">PCOR1329_LOCUS3623</name>
</gene>
<dbReference type="Proteomes" id="UP001189429">
    <property type="component" value="Unassembled WGS sequence"/>
</dbReference>
<sequence length="1990" mass="224259">MCTEYYYDDELDLMESDDDSDDDLDFEDEDQAQAAYLQYESSCAEWDSLILPQEIEDKYPVFLEHARRWNKFRKFGRRRRDFHTRGDRHGHGERRDTRSRHFQHKRLRFKFSPKRRFDYQMGKRSPLGKDGKPLRCSICDSDDYLQTFCPQKKKRFGGSPLSNRHLSSRNLNLKAHSDVSAPSSISKTWHMQGFTPVDDDYEPGVEVDLQGDPILFSENAVRQLRYTHELYECEYCKMEFCHLCSAYDDCLRCWECGGERAGRGQGSTQVRTQRLCPWCSNLSDIRIAGSWAGYQARSTSQLPGTRGGLLVDSGAIDDVDRQSAIAKAAGYETHVEPMVHPVVVNGVGKGSQQATHQAVVPIQLNDESAEFRAPCLMGDGAGVPALRGLRSQRQSRAIVDTGGSAVIVPGPGGFSMTLSPGSKVIRCENAISGHMMIPVSDFEEQDKEVIKSSTKWVLYGACCQPDSSGAAYHFKYYHYTVNSENDGRHCRFFETVFGSYILYCAVEHIDCSYERFTAREIFSGSCKFTEKSKVMWLDPPGAATGTGSAKDHELARYVTQLVRAQLDKASREYPEQVIKAAHFDLLKFLKLGVATKTKKRAKPTLVLPDECAGDCGDNFTPLLMKDKDGEFSQEWHAERVAVVASFTVTCATQADEIYYIDDEIDDPADTKCYYEDSLHDLEHYLAESAIDIVEIYGGEAGTTRLAAQVAEHQALHGSLFVVENPHASGMWKLPCWEALLGRDDVHSIRIQMCAAGLRDPFDERGVRLIRKDALIVANHPEIIRPLRILRCPGVSPQHVHHINENGRSPYTQGWPKRLCQLLARGIKCALDMQSVEAYPTAEELAVKANRWDPRHTFKDDECRWSTKHIEEREKAAPRAPAGDITEPKSSEKAEPPPRTPVPGRGSPGDPAKEDDEPEMGPAEATDTLDEPDWSRFDLGRSLQVLRNGNDDQVKRVIQRLHIRHYHQSADQLIELLEAAGIGQRILDMVAPVVRACKICQMWQRPTAKSMSAVRLTTRFNQVVQEQCDREGIIIKPEQIVLESCYAKNALMTIGKTTLCKAVLGETPHLLQDFETPTTTQQEDQQHLHRARARELALSSMIEKTAIERVDRSVRSRTRPAGQKFQCKTGDLVDIFRTPPNKDLDGWRGPAKIVDATEETLNDGIVHVRWGGRVLICRLQDVRRHIVFWPSFFLQFPDEWAPLREFVAELGRRMTVIGWVYAAQGWIISQGARLHPGICARGLMIANMHMGLANCVGIRVGYGIRTIPEMDAVSYAPFVNWYTGQGGYSYLEWQGTRRLDTTQVFGGRWHDTYWVQFLTVVDTDAQIIQREGRERAPPDTDMDRAMGSFDDDSDEDVVPAVQVPDNDDQAELETIPHDEDGDRLDEVSEDDDEEVCDENLYVDAWWAAVSSHCSRQIIETKDFFNVSEALSGVSPPSVTGSEPPEIEFDDVLVRWMERGHFVTHMGDWRDGRLVARWASSRRSWCFLIEREMRSLKEEEERTHHKDVITAKLKELKSWVELEAVKARLVIRGLMDQRQGGLDAASFTARRTSQRLVLSVGVQYGWAIFSWDIGNAFLRGLSFTEIKEQGAEVMREACLDPPADVFSMLQEFAALKGTSKMTHLLRLLKGAYGLKDAPRLWKLRLDKYLAAVGGQQSSLDGCIWMWFKDGSLHGLLSTHIDDLKGAGTPEWRAWLFGQLKSKFGKITVQEREFEHCGIQHKQLGDGSIAIAQDRCVKQLKPIPITAEQRSSPDDVMDDVLHGHFLALQGGLGWAVNARHDIAVYVGALQRHQKAPAIMDVINLNRVLKWVKRKPCVIPFEKLVPPLRVLVTSDSAFKRENGESMACRGHVLALAEKQDDNPGGRAHWLEAVSKRHRRVTRSTFAAEINGLADAIEPGKVIAMPYSEVINGTTTAHMLANDASQGNWPVRMEAVIDADSVFKSVTAQDVKLPLEESLISIVMAVREQFSLGLMERLWWCSTVDMLADAMTKGA</sequence>
<feature type="compositionally biased region" description="Basic and acidic residues" evidence="1">
    <location>
        <begin position="1330"/>
        <end position="1343"/>
    </location>
</feature>
<evidence type="ECO:0008006" key="4">
    <source>
        <dbReference type="Google" id="ProtNLM"/>
    </source>
</evidence>
<proteinExistence type="predicted"/>
<evidence type="ECO:0000256" key="1">
    <source>
        <dbReference type="SAM" id="MobiDB-lite"/>
    </source>
</evidence>